<proteinExistence type="predicted"/>
<dbReference type="GO" id="GO:0045254">
    <property type="term" value="C:pyruvate dehydrogenase complex"/>
    <property type="evidence" value="ECO:0007669"/>
    <property type="project" value="InterPro"/>
</dbReference>
<dbReference type="PANTHER" id="PTHR23151">
    <property type="entry name" value="DIHYDROLIPOAMIDE ACETYL/SUCCINYL-TRANSFERASE-RELATED"/>
    <property type="match status" value="1"/>
</dbReference>
<dbReference type="CDD" id="cd06849">
    <property type="entry name" value="lipoyl_domain"/>
    <property type="match status" value="1"/>
</dbReference>
<reference evidence="3" key="1">
    <citation type="submission" date="2018-05" db="EMBL/GenBank/DDBJ databases">
        <authorList>
            <person name="Lanie J.A."/>
            <person name="Ng W.-L."/>
            <person name="Kazmierczak K.M."/>
            <person name="Andrzejewski T.M."/>
            <person name="Davidsen T.M."/>
            <person name="Wayne K.J."/>
            <person name="Tettelin H."/>
            <person name="Glass J.I."/>
            <person name="Rusch D."/>
            <person name="Podicherti R."/>
            <person name="Tsui H.-C.T."/>
            <person name="Winkler M.E."/>
        </authorList>
    </citation>
    <scope>NUCLEOTIDE SEQUENCE</scope>
</reference>
<organism evidence="3">
    <name type="scientific">marine metagenome</name>
    <dbReference type="NCBI Taxonomy" id="408172"/>
    <lineage>
        <taxon>unclassified sequences</taxon>
        <taxon>metagenomes</taxon>
        <taxon>ecological metagenomes</taxon>
    </lineage>
</organism>
<accession>A0A381YMW6</accession>
<evidence type="ECO:0000313" key="3">
    <source>
        <dbReference type="EMBL" id="SVA78309.1"/>
    </source>
</evidence>
<dbReference type="InterPro" id="IPR000089">
    <property type="entry name" value="Biotin_lipoyl"/>
</dbReference>
<feature type="non-terminal residue" evidence="3">
    <location>
        <position position="122"/>
    </location>
</feature>
<protein>
    <recommendedName>
        <fullName evidence="2">Lipoyl-binding domain-containing protein</fullName>
    </recommendedName>
</protein>
<evidence type="ECO:0000259" key="2">
    <source>
        <dbReference type="Pfam" id="PF00364"/>
    </source>
</evidence>
<dbReference type="Gene3D" id="2.40.50.100">
    <property type="match status" value="1"/>
</dbReference>
<dbReference type="Pfam" id="PF00364">
    <property type="entry name" value="Biotin_lipoyl"/>
    <property type="match status" value="1"/>
</dbReference>
<dbReference type="SUPFAM" id="SSF51230">
    <property type="entry name" value="Single hybrid motif"/>
    <property type="match status" value="1"/>
</dbReference>
<dbReference type="EMBL" id="UINC01018607">
    <property type="protein sequence ID" value="SVA78309.1"/>
    <property type="molecule type" value="Genomic_DNA"/>
</dbReference>
<feature type="domain" description="Lipoyl-binding" evidence="2">
    <location>
        <begin position="3"/>
        <end position="61"/>
    </location>
</feature>
<dbReference type="AlphaFoldDB" id="A0A381YMW6"/>
<feature type="compositionally biased region" description="Basic and acidic residues" evidence="1">
    <location>
        <begin position="113"/>
        <end position="122"/>
    </location>
</feature>
<dbReference type="InterPro" id="IPR045257">
    <property type="entry name" value="E2/Pdx1"/>
</dbReference>
<dbReference type="InterPro" id="IPR011053">
    <property type="entry name" value="Single_hybrid_motif"/>
</dbReference>
<feature type="region of interest" description="Disordered" evidence="1">
    <location>
        <begin position="71"/>
        <end position="122"/>
    </location>
</feature>
<dbReference type="GO" id="GO:0006086">
    <property type="term" value="P:pyruvate decarboxylation to acetyl-CoA"/>
    <property type="evidence" value="ECO:0007669"/>
    <property type="project" value="InterPro"/>
</dbReference>
<sequence>MTMTEGNLEEWYVADGAIVQPGDLLYRLETEKVEVDVDAETEGTVKHLIAEGTTLEPGHVVGFIFAPGEEIPEVLPTPTHRPETEPPTLAKPTSLAPKASPAANEPGRTTAAETERRPSSPA</sequence>
<evidence type="ECO:0000256" key="1">
    <source>
        <dbReference type="SAM" id="MobiDB-lite"/>
    </source>
</evidence>
<name>A0A381YMW6_9ZZZZ</name>
<gene>
    <name evidence="3" type="ORF">METZ01_LOCUS131163</name>
</gene>
<dbReference type="PANTHER" id="PTHR23151:SF90">
    <property type="entry name" value="DIHYDROLIPOYLLYSINE-RESIDUE ACETYLTRANSFERASE COMPONENT OF PYRUVATE DEHYDROGENASE COMPLEX, MITOCHONDRIAL-RELATED"/>
    <property type="match status" value="1"/>
</dbReference>